<feature type="compositionally biased region" description="Polar residues" evidence="3">
    <location>
        <begin position="757"/>
        <end position="778"/>
    </location>
</feature>
<dbReference type="InterPro" id="IPR011993">
    <property type="entry name" value="PH-like_dom_sf"/>
</dbReference>
<feature type="compositionally biased region" description="Basic and acidic residues" evidence="3">
    <location>
        <begin position="631"/>
        <end position="643"/>
    </location>
</feature>
<protein>
    <recommendedName>
        <fullName evidence="4">Serine/threonine-protein phosphatase 4 regulatory subunit 3-like central domain-containing protein</fullName>
    </recommendedName>
</protein>
<keyword evidence="2" id="KW-0539">Nucleus</keyword>
<feature type="compositionally biased region" description="Polar residues" evidence="3">
    <location>
        <begin position="662"/>
        <end position="674"/>
    </location>
</feature>
<feature type="compositionally biased region" description="Basic and acidic residues" evidence="3">
    <location>
        <begin position="710"/>
        <end position="739"/>
    </location>
</feature>
<feature type="compositionally biased region" description="Polar residues" evidence="3">
    <location>
        <begin position="449"/>
        <end position="466"/>
    </location>
</feature>
<reference evidence="6" key="1">
    <citation type="journal article" date="2024" name="IScience">
        <title>Strigolactones Initiate the Formation of Haustorium-like Structures in Castilleja.</title>
        <authorList>
            <person name="Buerger M."/>
            <person name="Peterson D."/>
            <person name="Chory J."/>
        </authorList>
    </citation>
    <scope>NUCLEOTIDE SEQUENCE [LARGE SCALE GENOMIC DNA]</scope>
</reference>
<dbReference type="Proteomes" id="UP001632038">
    <property type="component" value="Unassembled WGS sequence"/>
</dbReference>
<dbReference type="PANTHER" id="PTHR23318">
    <property type="entry name" value="ATP SYNTHASE GAMMA-RELATED"/>
    <property type="match status" value="1"/>
</dbReference>
<accession>A0ABD3C9W7</accession>
<dbReference type="SUPFAM" id="SSF48371">
    <property type="entry name" value="ARM repeat"/>
    <property type="match status" value="1"/>
</dbReference>
<dbReference type="InterPro" id="IPR016024">
    <property type="entry name" value="ARM-type_fold"/>
</dbReference>
<evidence type="ECO:0000313" key="6">
    <source>
        <dbReference type="Proteomes" id="UP001632038"/>
    </source>
</evidence>
<evidence type="ECO:0000256" key="3">
    <source>
        <dbReference type="SAM" id="MobiDB-lite"/>
    </source>
</evidence>
<dbReference type="EMBL" id="JAVIJP010000047">
    <property type="protein sequence ID" value="KAL3626588.1"/>
    <property type="molecule type" value="Genomic_DNA"/>
</dbReference>
<dbReference type="GO" id="GO:0005634">
    <property type="term" value="C:nucleus"/>
    <property type="evidence" value="ECO:0007669"/>
    <property type="project" value="UniProtKB-SubCell"/>
</dbReference>
<dbReference type="Gene3D" id="2.30.29.30">
    <property type="entry name" value="Pleckstrin-homology domain (PH domain)/Phosphotyrosine-binding domain (PTB)"/>
    <property type="match status" value="1"/>
</dbReference>
<feature type="compositionally biased region" description="Acidic residues" evidence="3">
    <location>
        <begin position="694"/>
        <end position="703"/>
    </location>
</feature>
<comment type="caution">
    <text evidence="5">The sequence shown here is derived from an EMBL/GenBank/DDBJ whole genome shotgun (WGS) entry which is preliminary data.</text>
</comment>
<dbReference type="PANTHER" id="PTHR23318:SF0">
    <property type="entry name" value="SERINE_THREONINE-PROTEIN PHOSPHATASE 4 REGULATORY SUBUNIT 3"/>
    <property type="match status" value="1"/>
</dbReference>
<feature type="region of interest" description="Disordered" evidence="3">
    <location>
        <begin position="626"/>
        <end position="832"/>
    </location>
</feature>
<dbReference type="InterPro" id="IPR011989">
    <property type="entry name" value="ARM-like"/>
</dbReference>
<keyword evidence="6" id="KW-1185">Reference proteome</keyword>
<dbReference type="Gene3D" id="1.25.10.10">
    <property type="entry name" value="Leucine-rich Repeat Variant"/>
    <property type="match status" value="1"/>
</dbReference>
<gene>
    <name evidence="5" type="ORF">CASFOL_030137</name>
</gene>
<name>A0ABD3C9W7_9LAMI</name>
<evidence type="ECO:0000256" key="1">
    <source>
        <dbReference type="ARBA" id="ARBA00004123"/>
    </source>
</evidence>
<sequence>MGSPIQRVKVYRQKEDGKWDDQGTGLVTFDFLEKSEDMGLFVIDEEDNETLLLHRICPDGIYRKQEAERESISNHQRTMHFSSLISETYHNINSELKELPPSGDTYHNVNSELRELPPVELSTLPSILKIVESGISNQRRVTELILHDQHFFWKLMGLFRICDDLKNIDDLHLIFKIVRGIILLNSTQIFEKIFGDELIMDIMGCLEYDPEVPPADHHNFLKEHVVFKEAIPIEDPIVRSKIHQTYRIGHLKDVVLPRALDEGVVATFDSIIHSNNVTVISLLKDDNTFIKELFARMKSPTTSVESKKTLVSFLHEFCTLSKSLQMMYHHRLLKDLVSEGIFDIIADVLQSEDNELVLTGIDILVLFQNMDTNILRSYVARQEGVLFELLVKNMLTDFGDDMHWQFVEIIRSLLEAPIEGPAPGSERENIVDIFSEKHLGQFIDAITSSCPPSSHGQIDSNPVSSDGRSRSKSGVKPEILLHICNLLCLCVSQHPYRIKCNFLLSNMIDKVLCLTRRREKYLVVAAIRFVRALVSRRDEHLMDHLVKKNVLKPVIDVFVANGDRNNLLNSAVLELIEFICKENLKVLIRYLVDTFWDQLAKLESLSSIHKLKVKYEQSLENVGKTSTGSLLDKRKRPDERALEKEEENYFNEDNDEVDSASAIITSSNRSQSQPPVLAGSQLDSPLPRSGGLVDYDDDADDADWNPPPKKTKDVSDEKGLTEFRLKRRCPSKEESEPKRTKLSSEALSPRGGGVFASLSSTLSKAVLPNQETANQNPVEPSDEEMVTVNAEMVDPTDKKEVSTSCTDGSDDSSTDNRKHGDECNLVPPKSSP</sequence>
<dbReference type="InterPro" id="IPR051137">
    <property type="entry name" value="PP4R3-like"/>
</dbReference>
<evidence type="ECO:0000259" key="4">
    <source>
        <dbReference type="Pfam" id="PF04802"/>
    </source>
</evidence>
<proteinExistence type="predicted"/>
<comment type="subcellular location">
    <subcellularLocation>
        <location evidence="1">Nucleus</location>
    </subcellularLocation>
</comment>
<dbReference type="Pfam" id="PF04802">
    <property type="entry name" value="PP4R3"/>
    <property type="match status" value="1"/>
</dbReference>
<evidence type="ECO:0000313" key="5">
    <source>
        <dbReference type="EMBL" id="KAL3626588.1"/>
    </source>
</evidence>
<dbReference type="InterPro" id="IPR006887">
    <property type="entry name" value="P4R3-like_central_dom"/>
</dbReference>
<feature type="region of interest" description="Disordered" evidence="3">
    <location>
        <begin position="449"/>
        <end position="471"/>
    </location>
</feature>
<feature type="compositionally biased region" description="Acidic residues" evidence="3">
    <location>
        <begin position="644"/>
        <end position="658"/>
    </location>
</feature>
<dbReference type="AlphaFoldDB" id="A0ABD3C9W7"/>
<dbReference type="SUPFAM" id="SSF50729">
    <property type="entry name" value="PH domain-like"/>
    <property type="match status" value="1"/>
</dbReference>
<organism evidence="5 6">
    <name type="scientific">Castilleja foliolosa</name>
    <dbReference type="NCBI Taxonomy" id="1961234"/>
    <lineage>
        <taxon>Eukaryota</taxon>
        <taxon>Viridiplantae</taxon>
        <taxon>Streptophyta</taxon>
        <taxon>Embryophyta</taxon>
        <taxon>Tracheophyta</taxon>
        <taxon>Spermatophyta</taxon>
        <taxon>Magnoliopsida</taxon>
        <taxon>eudicotyledons</taxon>
        <taxon>Gunneridae</taxon>
        <taxon>Pentapetalae</taxon>
        <taxon>asterids</taxon>
        <taxon>lamiids</taxon>
        <taxon>Lamiales</taxon>
        <taxon>Orobanchaceae</taxon>
        <taxon>Pedicularideae</taxon>
        <taxon>Castillejinae</taxon>
        <taxon>Castilleja</taxon>
    </lineage>
</organism>
<evidence type="ECO:0000256" key="2">
    <source>
        <dbReference type="ARBA" id="ARBA00023242"/>
    </source>
</evidence>
<feature type="domain" description="Serine/threonine-protein phosphatase 4 regulatory subunit 3-like central" evidence="4">
    <location>
        <begin position="127"/>
        <end position="617"/>
    </location>
</feature>